<dbReference type="SMART" id="SM00409">
    <property type="entry name" value="IG"/>
    <property type="match status" value="1"/>
</dbReference>
<dbReference type="EMBL" id="GL449657">
    <property type="protein sequence ID" value="EFN82323.1"/>
    <property type="molecule type" value="Genomic_DNA"/>
</dbReference>
<dbReference type="InterPro" id="IPR013783">
    <property type="entry name" value="Ig-like_fold"/>
</dbReference>
<dbReference type="Gene3D" id="2.60.40.10">
    <property type="entry name" value="Immunoglobulins"/>
    <property type="match status" value="1"/>
</dbReference>
<dbReference type="SUPFAM" id="SSF48726">
    <property type="entry name" value="Immunoglobulin"/>
    <property type="match status" value="1"/>
</dbReference>
<sequence>MVGILCATAPALKLSRMRIVSSEAARSLLLKDTHHISFRSPANEREEDASGNRENVKSAEEPHENEHMQLVLQYDNWHEIWIILLAAMHLEKWPSSGEPWLRSEKHAELGTEVLLPCVLKSPQCEGLHSIKWYRGPTRIFIFSEDAGIIRGSNDIAIRADIEYSTNSSKTYLKIPGVKLKDEGLYKCEATYMAVNRECNNVQHIILNVTGKLTLHYATLPLH</sequence>
<organism evidence="4">
    <name type="scientific">Harpegnathos saltator</name>
    <name type="common">Jerdon's jumping ant</name>
    <dbReference type="NCBI Taxonomy" id="610380"/>
    <lineage>
        <taxon>Eukaryota</taxon>
        <taxon>Metazoa</taxon>
        <taxon>Ecdysozoa</taxon>
        <taxon>Arthropoda</taxon>
        <taxon>Hexapoda</taxon>
        <taxon>Insecta</taxon>
        <taxon>Pterygota</taxon>
        <taxon>Neoptera</taxon>
        <taxon>Endopterygota</taxon>
        <taxon>Hymenoptera</taxon>
        <taxon>Apocrita</taxon>
        <taxon>Aculeata</taxon>
        <taxon>Formicoidea</taxon>
        <taxon>Formicidae</taxon>
        <taxon>Ponerinae</taxon>
        <taxon>Ponerini</taxon>
        <taxon>Harpegnathos</taxon>
    </lineage>
</organism>
<name>E2BPP8_HARSA</name>
<gene>
    <name evidence="3" type="ORF">EAI_05298</name>
</gene>
<dbReference type="AlphaFoldDB" id="E2BPP8"/>
<dbReference type="Proteomes" id="UP000008237">
    <property type="component" value="Unassembled WGS sequence"/>
</dbReference>
<dbReference type="OrthoDB" id="6106100at2759"/>
<dbReference type="InterPro" id="IPR003599">
    <property type="entry name" value="Ig_sub"/>
</dbReference>
<feature type="region of interest" description="Disordered" evidence="1">
    <location>
        <begin position="40"/>
        <end position="64"/>
    </location>
</feature>
<evidence type="ECO:0000259" key="2">
    <source>
        <dbReference type="PROSITE" id="PS50835"/>
    </source>
</evidence>
<dbReference type="InterPro" id="IPR007110">
    <property type="entry name" value="Ig-like_dom"/>
</dbReference>
<dbReference type="InterPro" id="IPR036179">
    <property type="entry name" value="Ig-like_dom_sf"/>
</dbReference>
<dbReference type="InterPro" id="IPR013106">
    <property type="entry name" value="Ig_V-set"/>
</dbReference>
<feature type="compositionally biased region" description="Basic and acidic residues" evidence="1">
    <location>
        <begin position="42"/>
        <end position="64"/>
    </location>
</feature>
<dbReference type="InParanoid" id="E2BPP8"/>
<feature type="domain" description="Ig-like" evidence="2">
    <location>
        <begin position="94"/>
        <end position="199"/>
    </location>
</feature>
<evidence type="ECO:0000313" key="3">
    <source>
        <dbReference type="EMBL" id="EFN82323.1"/>
    </source>
</evidence>
<reference evidence="3 4" key="1">
    <citation type="journal article" date="2010" name="Science">
        <title>Genomic comparison of the ants Camponotus floridanus and Harpegnathos saltator.</title>
        <authorList>
            <person name="Bonasio R."/>
            <person name="Zhang G."/>
            <person name="Ye C."/>
            <person name="Mutti N.S."/>
            <person name="Fang X."/>
            <person name="Qin N."/>
            <person name="Donahue G."/>
            <person name="Yang P."/>
            <person name="Li Q."/>
            <person name="Li C."/>
            <person name="Zhang P."/>
            <person name="Huang Z."/>
            <person name="Berger S.L."/>
            <person name="Reinberg D."/>
            <person name="Wang J."/>
            <person name="Liebig J."/>
        </authorList>
    </citation>
    <scope>NUCLEOTIDE SEQUENCE [LARGE SCALE GENOMIC DNA]</scope>
    <source>
        <strain evidence="3 4">R22 G/1</strain>
    </source>
</reference>
<accession>E2BPP8</accession>
<protein>
    <recommendedName>
        <fullName evidence="2">Ig-like domain-containing protein</fullName>
    </recommendedName>
</protein>
<dbReference type="PROSITE" id="PS50835">
    <property type="entry name" value="IG_LIKE"/>
    <property type="match status" value="1"/>
</dbReference>
<proteinExistence type="predicted"/>
<keyword evidence="4" id="KW-1185">Reference proteome</keyword>
<dbReference type="Pfam" id="PF07686">
    <property type="entry name" value="V-set"/>
    <property type="match status" value="1"/>
</dbReference>
<evidence type="ECO:0000256" key="1">
    <source>
        <dbReference type="SAM" id="MobiDB-lite"/>
    </source>
</evidence>
<evidence type="ECO:0000313" key="4">
    <source>
        <dbReference type="Proteomes" id="UP000008237"/>
    </source>
</evidence>